<gene>
    <name evidence="1" type="ORF">NPIL_387091</name>
</gene>
<dbReference type="AlphaFoldDB" id="A0A8X6UIF0"/>
<reference evidence="1" key="1">
    <citation type="submission" date="2020-08" db="EMBL/GenBank/DDBJ databases">
        <title>Multicomponent nature underlies the extraordinary mechanical properties of spider dragline silk.</title>
        <authorList>
            <person name="Kono N."/>
            <person name="Nakamura H."/>
            <person name="Mori M."/>
            <person name="Yoshida Y."/>
            <person name="Ohtoshi R."/>
            <person name="Malay A.D."/>
            <person name="Moran D.A.P."/>
            <person name="Tomita M."/>
            <person name="Numata K."/>
            <person name="Arakawa K."/>
        </authorList>
    </citation>
    <scope>NUCLEOTIDE SEQUENCE</scope>
</reference>
<dbReference type="EMBL" id="BMAW01125625">
    <property type="protein sequence ID" value="GFU13201.1"/>
    <property type="molecule type" value="Genomic_DNA"/>
</dbReference>
<accession>A0A8X6UIF0</accession>
<proteinExistence type="predicted"/>
<protein>
    <submittedName>
        <fullName evidence="1">Uncharacterized protein</fullName>
    </submittedName>
</protein>
<evidence type="ECO:0000313" key="1">
    <source>
        <dbReference type="EMBL" id="GFU13201.1"/>
    </source>
</evidence>
<name>A0A8X6UIF0_NEPPI</name>
<dbReference type="OrthoDB" id="6469985at2759"/>
<evidence type="ECO:0000313" key="2">
    <source>
        <dbReference type="Proteomes" id="UP000887013"/>
    </source>
</evidence>
<keyword evidence="2" id="KW-1185">Reference proteome</keyword>
<organism evidence="1 2">
    <name type="scientific">Nephila pilipes</name>
    <name type="common">Giant wood spider</name>
    <name type="synonym">Nephila maculata</name>
    <dbReference type="NCBI Taxonomy" id="299642"/>
    <lineage>
        <taxon>Eukaryota</taxon>
        <taxon>Metazoa</taxon>
        <taxon>Ecdysozoa</taxon>
        <taxon>Arthropoda</taxon>
        <taxon>Chelicerata</taxon>
        <taxon>Arachnida</taxon>
        <taxon>Araneae</taxon>
        <taxon>Araneomorphae</taxon>
        <taxon>Entelegynae</taxon>
        <taxon>Araneoidea</taxon>
        <taxon>Nephilidae</taxon>
        <taxon>Nephila</taxon>
    </lineage>
</organism>
<sequence length="48" mass="5548">MMRDSTDMKTVAIWHDLAAFKNSNKTFRAPITVIRHWAHHVNQEATLG</sequence>
<dbReference type="Proteomes" id="UP000887013">
    <property type="component" value="Unassembled WGS sequence"/>
</dbReference>
<comment type="caution">
    <text evidence="1">The sequence shown here is derived from an EMBL/GenBank/DDBJ whole genome shotgun (WGS) entry which is preliminary data.</text>
</comment>
<feature type="non-terminal residue" evidence="1">
    <location>
        <position position="48"/>
    </location>
</feature>